<evidence type="ECO:0000313" key="1">
    <source>
        <dbReference type="Proteomes" id="UP001732720"/>
    </source>
</evidence>
<protein>
    <submittedName>
        <fullName evidence="2">Ral guanine nucleotide dissociation stimulator-like</fullName>
    </submittedName>
</protein>
<dbReference type="RefSeq" id="XP_073921623.1">
    <property type="nucleotide sequence ID" value="XM_074065522.1"/>
</dbReference>
<organism evidence="1 2">
    <name type="scientific">Castor canadensis</name>
    <name type="common">American beaver</name>
    <dbReference type="NCBI Taxonomy" id="51338"/>
    <lineage>
        <taxon>Eukaryota</taxon>
        <taxon>Metazoa</taxon>
        <taxon>Chordata</taxon>
        <taxon>Craniata</taxon>
        <taxon>Vertebrata</taxon>
        <taxon>Euteleostomi</taxon>
        <taxon>Mammalia</taxon>
        <taxon>Eutheria</taxon>
        <taxon>Euarchontoglires</taxon>
        <taxon>Glires</taxon>
        <taxon>Rodentia</taxon>
        <taxon>Castorimorpha</taxon>
        <taxon>Castoridae</taxon>
        <taxon>Castor</taxon>
    </lineage>
</organism>
<gene>
    <name evidence="2" type="primary">LOC109678448</name>
</gene>
<dbReference type="Proteomes" id="UP001732720">
    <property type="component" value="Chromosome 2"/>
</dbReference>
<proteinExistence type="predicted"/>
<reference evidence="2" key="1">
    <citation type="submission" date="2025-08" db="UniProtKB">
        <authorList>
            <consortium name="RefSeq"/>
        </authorList>
    </citation>
    <scope>IDENTIFICATION</scope>
</reference>
<sequence length="78" mass="9430">MGTIPYLGIFLTDLVMLDNAMKDYLNERVINVEKMRKEFHVINQIKQLQATYYKYNISPQELFRGWFWDMDHLSVAQR</sequence>
<name>A0AC58LWT6_CASCN</name>
<keyword evidence="1" id="KW-1185">Reference proteome</keyword>
<evidence type="ECO:0000313" key="2">
    <source>
        <dbReference type="RefSeq" id="XP_073921623.1"/>
    </source>
</evidence>
<accession>A0AC58LWT6</accession>